<dbReference type="Proteomes" id="UP001523219">
    <property type="component" value="Unassembled WGS sequence"/>
</dbReference>
<comment type="caution">
    <text evidence="1">The sequence shown here is derived from an EMBL/GenBank/DDBJ whole genome shotgun (WGS) entry which is preliminary data.</text>
</comment>
<evidence type="ECO:0000313" key="1">
    <source>
        <dbReference type="EMBL" id="MCN9244449.1"/>
    </source>
</evidence>
<proteinExistence type="predicted"/>
<accession>A0ABT0ZLH9</accession>
<protein>
    <submittedName>
        <fullName evidence="1">Uncharacterized protein</fullName>
    </submittedName>
</protein>
<sequence>MTHQYGDAFDRDRAVADIEALLATPLPEAGPTQSEEDPVTEEWVKDVGEGFVLAPLWESGYLAGVPGEEWNAEVEGADLKALDVAADLTRRWGTPRKVAMHGAMFRAEAGEPVPPLHQALCDADNYGDLTVWGPVPAGPQGADRWVGISVGHCDDDAPLVLMAVVSDREIEEVEGGPDRDAT</sequence>
<keyword evidence="2" id="KW-1185">Reference proteome</keyword>
<organism evidence="1 2">
    <name type="scientific">Streptomyces macrolidinus</name>
    <dbReference type="NCBI Taxonomy" id="2952607"/>
    <lineage>
        <taxon>Bacteria</taxon>
        <taxon>Bacillati</taxon>
        <taxon>Actinomycetota</taxon>
        <taxon>Actinomycetes</taxon>
        <taxon>Kitasatosporales</taxon>
        <taxon>Streptomycetaceae</taxon>
        <taxon>Streptomyces</taxon>
    </lineage>
</organism>
<dbReference type="EMBL" id="JAMWMR010000036">
    <property type="protein sequence ID" value="MCN9244449.1"/>
    <property type="molecule type" value="Genomic_DNA"/>
</dbReference>
<gene>
    <name evidence="1" type="ORF">NGF19_27325</name>
</gene>
<evidence type="ECO:0000313" key="2">
    <source>
        <dbReference type="Proteomes" id="UP001523219"/>
    </source>
</evidence>
<name>A0ABT0ZLH9_9ACTN</name>
<dbReference type="RefSeq" id="WP_252428237.1">
    <property type="nucleotide sequence ID" value="NZ_JAMWMR010000036.1"/>
</dbReference>
<reference evidence="1 2" key="1">
    <citation type="submission" date="2022-05" db="EMBL/GenBank/DDBJ databases">
        <title>Streptomyces sp. nov. RY43-2 isolated from soil of a peat swamp forest.</title>
        <authorList>
            <person name="Kanchanasin P."/>
            <person name="Tanasupawat S."/>
            <person name="Phongsopitanun W."/>
        </authorList>
    </citation>
    <scope>NUCLEOTIDE SEQUENCE [LARGE SCALE GENOMIC DNA]</scope>
    <source>
        <strain evidence="1 2">RY43-2</strain>
    </source>
</reference>